<name>A0A4Q7B136_9GAMM</name>
<organism evidence="1 2">
    <name type="scientific">Acinetobacter bouvetii</name>
    <dbReference type="NCBI Taxonomy" id="202951"/>
    <lineage>
        <taxon>Bacteria</taxon>
        <taxon>Pseudomonadati</taxon>
        <taxon>Pseudomonadota</taxon>
        <taxon>Gammaproteobacteria</taxon>
        <taxon>Moraxellales</taxon>
        <taxon>Moraxellaceae</taxon>
        <taxon>Acinetobacter</taxon>
    </lineage>
</organism>
<dbReference type="InterPro" id="IPR029058">
    <property type="entry name" value="AB_hydrolase_fold"/>
</dbReference>
<sequence length="435" mass="49602">MNEAKGLDNGVMMDKQIIFEDEQIRVIFLKGSSAELIFSFGDLITRAKGLSVNAEKSLHKFDFNVIGIMPKQKSWFPESSILAMMDSIQPVIAPFKARIAYGGSMGGYAAIKYSNLLDVQRVVAMVPQYSINPEDVEDTRYNMFYQPELNGRMFVRAEDVSPAREYIVIFDPYYAADRVHIEHLKPLIPHAHYLHLPYTDHDAIAVLASSALVHDFLRHPFDASYFYKKMREVKKNSKFYYRKVIENLLPRHRAALGHILKSNALALDDQFFDAKQKQALLRELFSNKQVDQQDLAKLGIQVSMPQEKRSLLQDAYGHGLVFNVISQKIESYAAGAIALNHKFLIPIYAKGNALVQISWNDQPYMIVMNDRQMMKLVLLQDELSLGMHPLMMKKYAGYYVLSYKNLNLSTDELGAAHFADVLDDSGKFVPQLEKS</sequence>
<evidence type="ECO:0000313" key="2">
    <source>
        <dbReference type="Proteomes" id="UP000293483"/>
    </source>
</evidence>
<evidence type="ECO:0008006" key="3">
    <source>
        <dbReference type="Google" id="ProtNLM"/>
    </source>
</evidence>
<proteinExistence type="predicted"/>
<dbReference type="STRING" id="202951.GCA_001485025_01074"/>
<protein>
    <recommendedName>
        <fullName evidence="3">Alpha/beta hydrolase</fullName>
    </recommendedName>
</protein>
<dbReference type="SUPFAM" id="SSF53474">
    <property type="entry name" value="alpha/beta-Hydrolases"/>
    <property type="match status" value="1"/>
</dbReference>
<dbReference type="AlphaFoldDB" id="A0A4Q7B136"/>
<dbReference type="EMBL" id="SGSU01000001">
    <property type="protein sequence ID" value="RZG69924.1"/>
    <property type="molecule type" value="Genomic_DNA"/>
</dbReference>
<evidence type="ECO:0000313" key="1">
    <source>
        <dbReference type="EMBL" id="RZG69924.1"/>
    </source>
</evidence>
<reference evidence="1 2" key="1">
    <citation type="submission" date="2019-02" db="EMBL/GenBank/DDBJ databases">
        <title>The Batch Genome Submission of Acinetobacter spp. strains.</title>
        <authorList>
            <person name="Qin J."/>
            <person name="Hu Y."/>
            <person name="Ye H."/>
            <person name="Wei L."/>
            <person name="Feng Y."/>
            <person name="Zong Z."/>
        </authorList>
    </citation>
    <scope>NUCLEOTIDE SEQUENCE [LARGE SCALE GENOMIC DNA]</scope>
    <source>
        <strain evidence="1 2">WCHABo060081</strain>
    </source>
</reference>
<gene>
    <name evidence="1" type="ORF">EXE25_01190</name>
</gene>
<comment type="caution">
    <text evidence="1">The sequence shown here is derived from an EMBL/GenBank/DDBJ whole genome shotgun (WGS) entry which is preliminary data.</text>
</comment>
<dbReference type="Proteomes" id="UP000293483">
    <property type="component" value="Unassembled WGS sequence"/>
</dbReference>
<accession>A0A4Q7B136</accession>